<dbReference type="Proteomes" id="UP000184510">
    <property type="component" value="Unassembled WGS sequence"/>
</dbReference>
<keyword evidence="1" id="KW-0812">Transmembrane</keyword>
<evidence type="ECO:0000313" key="2">
    <source>
        <dbReference type="EMBL" id="SHI75609.1"/>
    </source>
</evidence>
<dbReference type="NCBIfam" id="NF009314">
    <property type="entry name" value="PRK12674.1-2"/>
    <property type="match status" value="1"/>
</dbReference>
<reference evidence="2 3" key="1">
    <citation type="submission" date="2016-11" db="EMBL/GenBank/DDBJ databases">
        <authorList>
            <person name="Jaros S."/>
            <person name="Januszkiewicz K."/>
            <person name="Wedrychowicz H."/>
        </authorList>
    </citation>
    <scope>NUCLEOTIDE SEQUENCE [LARGE SCALE GENOMIC DNA]</scope>
    <source>
        <strain evidence="2 3">DSM 18772</strain>
    </source>
</reference>
<dbReference type="NCBIfam" id="TIGR01300">
    <property type="entry name" value="CPA3_mnhG_phaG"/>
    <property type="match status" value="1"/>
</dbReference>
<keyword evidence="1" id="KW-0472">Membrane</keyword>
<proteinExistence type="predicted"/>
<evidence type="ECO:0000313" key="3">
    <source>
        <dbReference type="Proteomes" id="UP000184510"/>
    </source>
</evidence>
<dbReference type="Pfam" id="PF03334">
    <property type="entry name" value="PhaG_MnhG_YufB"/>
    <property type="match status" value="1"/>
</dbReference>
<organism evidence="2 3">
    <name type="scientific">Rubritalea squalenifaciens DSM 18772</name>
    <dbReference type="NCBI Taxonomy" id="1123071"/>
    <lineage>
        <taxon>Bacteria</taxon>
        <taxon>Pseudomonadati</taxon>
        <taxon>Verrucomicrobiota</taxon>
        <taxon>Verrucomicrobiia</taxon>
        <taxon>Verrucomicrobiales</taxon>
        <taxon>Rubritaleaceae</taxon>
        <taxon>Rubritalea</taxon>
    </lineage>
</organism>
<feature type="transmembrane region" description="Helical" evidence="1">
    <location>
        <begin position="6"/>
        <end position="24"/>
    </location>
</feature>
<dbReference type="AlphaFoldDB" id="A0A1M6DR47"/>
<sequence length="116" mass="12651">MTTIIVSTILILGSLFGLLASIGVMRMPDLFCRMHAATKAGAFGLGTMLLAFIIANPNPRSLIQSSLIIIFFYLTAPVAAQMIGRAGIRRRVHLFKGTKGVNTQKNENIQQDSQYP</sequence>
<accession>A0A1M6DR47</accession>
<evidence type="ECO:0000256" key="1">
    <source>
        <dbReference type="SAM" id="Phobius"/>
    </source>
</evidence>
<dbReference type="RefSeq" id="WP_143158189.1">
    <property type="nucleotide sequence ID" value="NZ_FQYR01000002.1"/>
</dbReference>
<dbReference type="InterPro" id="IPR005133">
    <property type="entry name" value="PhaG_MnhG_YufB"/>
</dbReference>
<feature type="transmembrane region" description="Helical" evidence="1">
    <location>
        <begin position="36"/>
        <end position="55"/>
    </location>
</feature>
<gene>
    <name evidence="2" type="ORF">SAMN02745181_0810</name>
</gene>
<feature type="transmembrane region" description="Helical" evidence="1">
    <location>
        <begin position="61"/>
        <end position="83"/>
    </location>
</feature>
<dbReference type="PANTHER" id="PTHR34703">
    <property type="entry name" value="ANTIPORTER SUBUNIT MNHG2-RELATED"/>
    <property type="match status" value="1"/>
</dbReference>
<protein>
    <submittedName>
        <fullName evidence="2">Multisubunit sodium/proton antiporter, MrpG subunit</fullName>
    </submittedName>
</protein>
<dbReference type="OrthoDB" id="9806575at2"/>
<name>A0A1M6DR47_9BACT</name>
<dbReference type="EMBL" id="FQYR01000002">
    <property type="protein sequence ID" value="SHI75609.1"/>
    <property type="molecule type" value="Genomic_DNA"/>
</dbReference>
<dbReference type="GO" id="GO:0015385">
    <property type="term" value="F:sodium:proton antiporter activity"/>
    <property type="evidence" value="ECO:0007669"/>
    <property type="project" value="TreeGrafter"/>
</dbReference>
<keyword evidence="1" id="KW-1133">Transmembrane helix</keyword>
<dbReference type="InParanoid" id="A0A1M6DR47"/>
<dbReference type="STRING" id="1123071.SAMN02745181_0810"/>
<keyword evidence="3" id="KW-1185">Reference proteome</keyword>
<dbReference type="PANTHER" id="PTHR34703:SF1">
    <property type="entry name" value="ANTIPORTER SUBUNIT MNHG2-RELATED"/>
    <property type="match status" value="1"/>
</dbReference>